<dbReference type="Gene3D" id="3.40.50.300">
    <property type="entry name" value="P-loop containing nucleotide triphosphate hydrolases"/>
    <property type="match status" value="1"/>
</dbReference>
<proteinExistence type="predicted"/>
<evidence type="ECO:0000259" key="1">
    <source>
        <dbReference type="Pfam" id="PF01656"/>
    </source>
</evidence>
<dbReference type="Pfam" id="PF01656">
    <property type="entry name" value="CbiA"/>
    <property type="match status" value="1"/>
</dbReference>
<dbReference type="RefSeq" id="WP_167700957.1">
    <property type="nucleotide sequence ID" value="NZ_CP118175.1"/>
</dbReference>
<dbReference type="PIRSF" id="PIRSF009320">
    <property type="entry name" value="Nuc_binding_HP_1000"/>
    <property type="match status" value="1"/>
</dbReference>
<comment type="caution">
    <text evidence="2">The sequence shown here is derived from an EMBL/GenBank/DDBJ whole genome shotgun (WGS) entry which is preliminary data.</text>
</comment>
<accession>A0A968KWZ9</accession>
<keyword evidence="3" id="KW-1185">Reference proteome</keyword>
<dbReference type="CDD" id="cd02042">
    <property type="entry name" value="ParAB_family"/>
    <property type="match status" value="1"/>
</dbReference>
<reference evidence="2 3" key="1">
    <citation type="submission" date="2020-03" db="EMBL/GenBank/DDBJ databases">
        <title>Spirochaetal bacteria isolated from arthropods constitute a novel genus Entomospira genus novum within the order Spirochaetales.</title>
        <authorList>
            <person name="Grana-Miraglia L."/>
            <person name="Sikutova S."/>
            <person name="Fingerle V."/>
            <person name="Sing A."/>
            <person name="Castillo-Ramirez S."/>
            <person name="Margos G."/>
            <person name="Rudolf I."/>
        </authorList>
    </citation>
    <scope>NUCLEOTIDE SEQUENCE [LARGE SCALE GENOMIC DNA]</scope>
    <source>
        <strain evidence="2 3">BR193</strain>
    </source>
</reference>
<dbReference type="InterPro" id="IPR027417">
    <property type="entry name" value="P-loop_NTPase"/>
</dbReference>
<dbReference type="SUPFAM" id="SSF52540">
    <property type="entry name" value="P-loop containing nucleoside triphosphate hydrolases"/>
    <property type="match status" value="1"/>
</dbReference>
<dbReference type="InterPro" id="IPR002586">
    <property type="entry name" value="CobQ/CobB/MinD/ParA_Nub-bd_dom"/>
</dbReference>
<organism evidence="2 3">
    <name type="scientific">Entomospira entomophila</name>
    <dbReference type="NCBI Taxonomy" id="2719988"/>
    <lineage>
        <taxon>Bacteria</taxon>
        <taxon>Pseudomonadati</taxon>
        <taxon>Spirochaetota</taxon>
        <taxon>Spirochaetia</taxon>
        <taxon>Spirochaetales</taxon>
        <taxon>Spirochaetaceae</taxon>
        <taxon>Entomospira</taxon>
    </lineage>
</organism>
<dbReference type="PANTHER" id="PTHR13696">
    <property type="entry name" value="P-LOOP CONTAINING NUCLEOSIDE TRIPHOSPHATE HYDROLASE"/>
    <property type="match status" value="1"/>
</dbReference>
<dbReference type="PANTHER" id="PTHR13696:SF96">
    <property type="entry name" value="COBQ_COBB_MIND_PARA NUCLEOTIDE BINDING DOMAIN-CONTAINING PROTEIN"/>
    <property type="match status" value="1"/>
</dbReference>
<dbReference type="EMBL" id="JAATLJ010000002">
    <property type="protein sequence ID" value="NIZ41340.1"/>
    <property type="molecule type" value="Genomic_DNA"/>
</dbReference>
<dbReference type="InterPro" id="IPR050678">
    <property type="entry name" value="DNA_Partitioning_ATPase"/>
</dbReference>
<feature type="domain" description="CobQ/CobB/MinD/ParA nucleotide binding" evidence="1">
    <location>
        <begin position="3"/>
        <end position="161"/>
    </location>
</feature>
<gene>
    <name evidence="2" type="ORF">HCT14_07460</name>
</gene>
<evidence type="ECO:0000313" key="2">
    <source>
        <dbReference type="EMBL" id="NIZ41340.1"/>
    </source>
</evidence>
<evidence type="ECO:0000313" key="3">
    <source>
        <dbReference type="Proteomes" id="UP000711995"/>
    </source>
</evidence>
<protein>
    <submittedName>
        <fullName evidence="2">ParA family protein</fullName>
    </submittedName>
</protein>
<dbReference type="Proteomes" id="UP000711995">
    <property type="component" value="Unassembled WGS sequence"/>
</dbReference>
<sequence length="261" mass="29669">MIIAITNVKGGVGKSTLAIHFAYIFSTILDYKRVLLLDADKQASVWTWSQVRTDNESLSVIRCQPLGKQGVRPLLLREREDNDVVIVDVGGEDSTVTRAVAATADIVIIPSQISSMDHSGNKVIIRLAEEAQSYNPDMQTCMVLNRISTTTKEIDEIDELKELYPSWILWPQHMKSGRYAVIHDRVAFRRTTLEGFTVFDQIEEGSSDWKAQYDIAKTLHGVMKLCQYDELADMISNKFIQPFLSTSSKEEIKYIKRYEDI</sequence>
<dbReference type="AlphaFoldDB" id="A0A968KWZ9"/>
<name>A0A968KWZ9_9SPIO</name>